<keyword evidence="2" id="KW-0090">Biological rhythms</keyword>
<dbReference type="AlphaFoldDB" id="A0A1J1ICM6"/>
<proteinExistence type="inferred from homology"/>
<gene>
    <name evidence="5" type="primary">putative Protein takeout</name>
    <name evidence="5" type="ORF">CLUMA_CG011408</name>
</gene>
<evidence type="ECO:0000256" key="4">
    <source>
        <dbReference type="SAM" id="SignalP"/>
    </source>
</evidence>
<dbReference type="Pfam" id="PF06585">
    <property type="entry name" value="JHBP"/>
    <property type="match status" value="2"/>
</dbReference>
<dbReference type="GO" id="GO:0007623">
    <property type="term" value="P:circadian rhythm"/>
    <property type="evidence" value="ECO:0007669"/>
    <property type="project" value="UniProtKB-ARBA"/>
</dbReference>
<evidence type="ECO:0000313" key="6">
    <source>
        <dbReference type="Proteomes" id="UP000183832"/>
    </source>
</evidence>
<dbReference type="STRING" id="568069.A0A1J1ICM6"/>
<dbReference type="GO" id="GO:0005615">
    <property type="term" value="C:extracellular space"/>
    <property type="evidence" value="ECO:0007669"/>
    <property type="project" value="TreeGrafter"/>
</dbReference>
<name>A0A1J1ICM6_9DIPT</name>
<protein>
    <submittedName>
        <fullName evidence="5">CLUMA_CG011408, isoform A</fullName>
    </submittedName>
</protein>
<dbReference type="PANTHER" id="PTHR11008">
    <property type="entry name" value="PROTEIN TAKEOUT-LIKE PROTEIN"/>
    <property type="match status" value="1"/>
</dbReference>
<dbReference type="SMART" id="SM00700">
    <property type="entry name" value="JHBP"/>
    <property type="match status" value="2"/>
</dbReference>
<reference evidence="5 6" key="1">
    <citation type="submission" date="2015-04" db="EMBL/GenBank/DDBJ databases">
        <authorList>
            <person name="Syromyatnikov M.Y."/>
            <person name="Popov V.N."/>
        </authorList>
    </citation>
    <scope>NUCLEOTIDE SEQUENCE [LARGE SCALE GENOMIC DNA]</scope>
</reference>
<accession>A0A1J1ICM6</accession>
<dbReference type="Gene3D" id="3.15.10.30">
    <property type="entry name" value="Haemolymph juvenile hormone binding protein"/>
    <property type="match status" value="2"/>
</dbReference>
<dbReference type="OrthoDB" id="8186595at2759"/>
<dbReference type="Proteomes" id="UP000183832">
    <property type="component" value="Unassembled WGS sequence"/>
</dbReference>
<evidence type="ECO:0000256" key="2">
    <source>
        <dbReference type="ARBA" id="ARBA00023108"/>
    </source>
</evidence>
<keyword evidence="6" id="KW-1185">Reference proteome</keyword>
<sequence length="489" mass="55251">MENKALLLAFCVATLLRAADCGIFPKELPRCNSGDSQCLPGVITQVLRSVKDGNPAINVPAFEPLYVPEVNIVQGPETRIPISMNFKDVKMYGISNAVITKAMGFERDPKTSKFEIHASIPKLMMISKYKVEGRVLILPISGSGKANLTLDNVDVKFKFAPTVTEKNGKHFLQIPPNKVKLIFDISRLHLKLDNLFNGNQALGENMNQFLNENWQPIFQELKPAVRQTLINLLGIVINSVFDKLPYEDMFLDTDIDSMLCAKFPNDIKKCNYGDSKCIINFINDIFEKNYQGLPGIGLPSIDPIRIEKMDLIQGEKSPVNIALHFRDITFSGLSKAKVYKATGFSRNPQGDKIDIRFKAPKIAIQGPYKSKGRVLLLPVSGNGFCNMTLENVDFHMKLLMKSVERNGKIFMQIDKTKFNFETTRIYFYFTNLFNGNKELGDNMNSFLNENWKDILREMKASIIDGFGSVFKAIFSNVLNNFPYSEMFLN</sequence>
<dbReference type="InterPro" id="IPR038606">
    <property type="entry name" value="To_sf"/>
</dbReference>
<dbReference type="InterPro" id="IPR010562">
    <property type="entry name" value="Haemolymph_juvenile_hormone-bd"/>
</dbReference>
<dbReference type="FunFam" id="3.15.10.30:FF:000001">
    <property type="entry name" value="Takeout-like protein 1"/>
    <property type="match status" value="2"/>
</dbReference>
<evidence type="ECO:0000256" key="3">
    <source>
        <dbReference type="ARBA" id="ARBA00060902"/>
    </source>
</evidence>
<dbReference type="EMBL" id="CVRI01000047">
    <property type="protein sequence ID" value="CRK98039.1"/>
    <property type="molecule type" value="Genomic_DNA"/>
</dbReference>
<comment type="similarity">
    <text evidence="3">Belongs to the TO family.</text>
</comment>
<feature type="signal peptide" evidence="4">
    <location>
        <begin position="1"/>
        <end position="21"/>
    </location>
</feature>
<evidence type="ECO:0000313" key="5">
    <source>
        <dbReference type="EMBL" id="CRK98039.1"/>
    </source>
</evidence>
<organism evidence="5 6">
    <name type="scientific">Clunio marinus</name>
    <dbReference type="NCBI Taxonomy" id="568069"/>
    <lineage>
        <taxon>Eukaryota</taxon>
        <taxon>Metazoa</taxon>
        <taxon>Ecdysozoa</taxon>
        <taxon>Arthropoda</taxon>
        <taxon>Hexapoda</taxon>
        <taxon>Insecta</taxon>
        <taxon>Pterygota</taxon>
        <taxon>Neoptera</taxon>
        <taxon>Endopterygota</taxon>
        <taxon>Diptera</taxon>
        <taxon>Nematocera</taxon>
        <taxon>Chironomoidea</taxon>
        <taxon>Chironomidae</taxon>
        <taxon>Clunio</taxon>
    </lineage>
</organism>
<evidence type="ECO:0000256" key="1">
    <source>
        <dbReference type="ARBA" id="ARBA00022729"/>
    </source>
</evidence>
<keyword evidence="1 4" id="KW-0732">Signal</keyword>
<feature type="chain" id="PRO_5013221436" evidence="4">
    <location>
        <begin position="22"/>
        <end position="489"/>
    </location>
</feature>
<dbReference type="PANTHER" id="PTHR11008:SF40">
    <property type="entry name" value="PROTEIN TAKEOUT"/>
    <property type="match status" value="1"/>
</dbReference>